<dbReference type="AlphaFoldDB" id="A0AAV3U4I4"/>
<feature type="chain" id="PRO_5043685638" evidence="1">
    <location>
        <begin position="25"/>
        <end position="265"/>
    </location>
</feature>
<dbReference type="RefSeq" id="WP_345423297.1">
    <property type="nucleotide sequence ID" value="NZ_AP031496.1"/>
</dbReference>
<dbReference type="EMBL" id="BAABLX010000026">
    <property type="protein sequence ID" value="GAA4946828.1"/>
    <property type="molecule type" value="Genomic_DNA"/>
</dbReference>
<name>A0AAV3U4I4_9ALTE</name>
<keyword evidence="1" id="KW-0732">Signal</keyword>
<accession>A0AAV3U4I4</accession>
<evidence type="ECO:0000313" key="2">
    <source>
        <dbReference type="EMBL" id="GAA4946828.1"/>
    </source>
</evidence>
<sequence length="265" mass="29201">MHAFTLLRRAFVACALLLAATSQAHTPYLSPTSFEPVMGKMITLDASFAERFYIPESAFNNSDFLVIGPDGKSSAPDTLSELKTRTVIEHELSQEGTYRFTTGARLGATFLIYDLNGEEKRAMNPKDPLPDAAKVKMHFRSVTRSDVYVSQKKINHTAIRVDEEGLQLLPKTHPNELFAAEPFNLQVLFNGQPLANSKLMVYPAKGAEDVEPQEFTSDNNGNVALNLAAGRYLVRARHRASAPSAAEVPIYSHTTTLSLLVFAND</sequence>
<reference evidence="3" key="1">
    <citation type="journal article" date="2019" name="Int. J. Syst. Evol. Microbiol.">
        <title>The Global Catalogue of Microorganisms (GCM) 10K type strain sequencing project: providing services to taxonomists for standard genome sequencing and annotation.</title>
        <authorList>
            <consortium name="The Broad Institute Genomics Platform"/>
            <consortium name="The Broad Institute Genome Sequencing Center for Infectious Disease"/>
            <person name="Wu L."/>
            <person name="Ma J."/>
        </authorList>
    </citation>
    <scope>NUCLEOTIDE SEQUENCE [LARGE SCALE GENOMIC DNA]</scope>
    <source>
        <strain evidence="3">JCM 19134</strain>
    </source>
</reference>
<proteinExistence type="predicted"/>
<evidence type="ECO:0000256" key="1">
    <source>
        <dbReference type="SAM" id="SignalP"/>
    </source>
</evidence>
<dbReference type="InterPro" id="IPR019613">
    <property type="entry name" value="DUF4198"/>
</dbReference>
<dbReference type="Proteomes" id="UP001409585">
    <property type="component" value="Unassembled WGS sequence"/>
</dbReference>
<evidence type="ECO:0000313" key="3">
    <source>
        <dbReference type="Proteomes" id="UP001409585"/>
    </source>
</evidence>
<dbReference type="Pfam" id="PF10670">
    <property type="entry name" value="DUF4198"/>
    <property type="match status" value="1"/>
</dbReference>
<feature type="signal peptide" evidence="1">
    <location>
        <begin position="1"/>
        <end position="24"/>
    </location>
</feature>
<keyword evidence="3" id="KW-1185">Reference proteome</keyword>
<organism evidence="2 3">
    <name type="scientific">Halioxenophilus aromaticivorans</name>
    <dbReference type="NCBI Taxonomy" id="1306992"/>
    <lineage>
        <taxon>Bacteria</taxon>
        <taxon>Pseudomonadati</taxon>
        <taxon>Pseudomonadota</taxon>
        <taxon>Gammaproteobacteria</taxon>
        <taxon>Alteromonadales</taxon>
        <taxon>Alteromonadaceae</taxon>
        <taxon>Halioxenophilus</taxon>
    </lineage>
</organism>
<comment type="caution">
    <text evidence="2">The sequence shown here is derived from an EMBL/GenBank/DDBJ whole genome shotgun (WGS) entry which is preliminary data.</text>
</comment>
<protein>
    <submittedName>
        <fullName evidence="2">DUF4198 domain-containing protein</fullName>
    </submittedName>
</protein>
<gene>
    <name evidence="2" type="ORF">GCM10025791_27810</name>
</gene>